<proteinExistence type="predicted"/>
<feature type="region of interest" description="Disordered" evidence="1">
    <location>
        <begin position="1"/>
        <end position="21"/>
    </location>
</feature>
<evidence type="ECO:0000256" key="1">
    <source>
        <dbReference type="SAM" id="MobiDB-lite"/>
    </source>
</evidence>
<name>A0A0A1VPE3_MICAE</name>
<dbReference type="Proteomes" id="UP000030321">
    <property type="component" value="Unassembled WGS sequence"/>
</dbReference>
<sequence>MIKASRSESVQSKERKKRNQENFPVHSFRTLLEDLGTICLNTVECTIREGSYRFSKITRPNELQQSCVRFIGGFFNLYPVTGQQKFS</sequence>
<gene>
    <name evidence="2" type="ORF">N44_00530</name>
</gene>
<dbReference type="AlphaFoldDB" id="A0A0A1VPE3"/>
<reference evidence="3" key="1">
    <citation type="journal article" date="2015" name="Genome">
        <title>Whole Genome Sequence of the Non-Microcystin-Producing Microcystis aeruginosa Strain NIES-44.</title>
        <authorList>
            <person name="Okano K."/>
            <person name="Miyata N."/>
            <person name="Ozaki Y."/>
        </authorList>
    </citation>
    <scope>NUCLEOTIDE SEQUENCE [LARGE SCALE GENOMIC DNA]</scope>
    <source>
        <strain evidence="3">NIES-44</strain>
    </source>
</reference>
<accession>A0A0A1VPE3</accession>
<protein>
    <submittedName>
        <fullName evidence="2">Mobile element protein</fullName>
    </submittedName>
</protein>
<evidence type="ECO:0000313" key="3">
    <source>
        <dbReference type="Proteomes" id="UP000030321"/>
    </source>
</evidence>
<dbReference type="EMBL" id="BBPA01000002">
    <property type="protein sequence ID" value="GAL91161.1"/>
    <property type="molecule type" value="Genomic_DNA"/>
</dbReference>
<comment type="caution">
    <text evidence="2">The sequence shown here is derived from an EMBL/GenBank/DDBJ whole genome shotgun (WGS) entry which is preliminary data.</text>
</comment>
<organism evidence="2 3">
    <name type="scientific">Microcystis aeruginosa NIES-44</name>
    <dbReference type="NCBI Taxonomy" id="449439"/>
    <lineage>
        <taxon>Bacteria</taxon>
        <taxon>Bacillati</taxon>
        <taxon>Cyanobacteriota</taxon>
        <taxon>Cyanophyceae</taxon>
        <taxon>Oscillatoriophycideae</taxon>
        <taxon>Chroococcales</taxon>
        <taxon>Microcystaceae</taxon>
        <taxon>Microcystis</taxon>
    </lineage>
</organism>
<evidence type="ECO:0000313" key="2">
    <source>
        <dbReference type="EMBL" id="GAL91161.1"/>
    </source>
</evidence>